<evidence type="ECO:0000313" key="3">
    <source>
        <dbReference type="Proteomes" id="UP000001070"/>
    </source>
</evidence>
<dbReference type="EMBL" id="CH916376">
    <property type="protein sequence ID" value="EDV95239.1"/>
    <property type="molecule type" value="Genomic_DNA"/>
</dbReference>
<evidence type="ECO:0000313" key="2">
    <source>
        <dbReference type="EMBL" id="EDV95239.1"/>
    </source>
</evidence>
<dbReference type="AlphaFoldDB" id="B4JWW3"/>
<gene>
    <name evidence="2" type="primary">Dgri\GH17829</name>
    <name evidence="2" type="ORF">Dgri_GH17829</name>
</gene>
<name>B4JWW3_DROGR</name>
<feature type="compositionally biased region" description="Low complexity" evidence="1">
    <location>
        <begin position="1"/>
        <end position="13"/>
    </location>
</feature>
<accession>B4JWW3</accession>
<reference evidence="2 3" key="1">
    <citation type="journal article" date="2007" name="Nature">
        <title>Evolution of genes and genomes on the Drosophila phylogeny.</title>
        <authorList>
            <consortium name="Drosophila 12 Genomes Consortium"/>
            <person name="Clark A.G."/>
            <person name="Eisen M.B."/>
            <person name="Smith D.R."/>
            <person name="Bergman C.M."/>
            <person name="Oliver B."/>
            <person name="Markow T.A."/>
            <person name="Kaufman T.C."/>
            <person name="Kellis M."/>
            <person name="Gelbart W."/>
            <person name="Iyer V.N."/>
            <person name="Pollard D.A."/>
            <person name="Sackton T.B."/>
            <person name="Larracuente A.M."/>
            <person name="Singh N.D."/>
            <person name="Abad J.P."/>
            <person name="Abt D.N."/>
            <person name="Adryan B."/>
            <person name="Aguade M."/>
            <person name="Akashi H."/>
            <person name="Anderson W.W."/>
            <person name="Aquadro C.F."/>
            <person name="Ardell D.H."/>
            <person name="Arguello R."/>
            <person name="Artieri C.G."/>
            <person name="Barbash D.A."/>
            <person name="Barker D."/>
            <person name="Barsanti P."/>
            <person name="Batterham P."/>
            <person name="Batzoglou S."/>
            <person name="Begun D."/>
            <person name="Bhutkar A."/>
            <person name="Blanco E."/>
            <person name="Bosak S.A."/>
            <person name="Bradley R.K."/>
            <person name="Brand A.D."/>
            <person name="Brent M.R."/>
            <person name="Brooks A.N."/>
            <person name="Brown R.H."/>
            <person name="Butlin R.K."/>
            <person name="Caggese C."/>
            <person name="Calvi B.R."/>
            <person name="Bernardo de Carvalho A."/>
            <person name="Caspi A."/>
            <person name="Castrezana S."/>
            <person name="Celniker S.E."/>
            <person name="Chang J.L."/>
            <person name="Chapple C."/>
            <person name="Chatterji S."/>
            <person name="Chinwalla A."/>
            <person name="Civetta A."/>
            <person name="Clifton S.W."/>
            <person name="Comeron J.M."/>
            <person name="Costello J.C."/>
            <person name="Coyne J.A."/>
            <person name="Daub J."/>
            <person name="David R.G."/>
            <person name="Delcher A.L."/>
            <person name="Delehaunty K."/>
            <person name="Do C.B."/>
            <person name="Ebling H."/>
            <person name="Edwards K."/>
            <person name="Eickbush T."/>
            <person name="Evans J.D."/>
            <person name="Filipski A."/>
            <person name="Findeiss S."/>
            <person name="Freyhult E."/>
            <person name="Fulton L."/>
            <person name="Fulton R."/>
            <person name="Garcia A.C."/>
            <person name="Gardiner A."/>
            <person name="Garfield D.A."/>
            <person name="Garvin B.E."/>
            <person name="Gibson G."/>
            <person name="Gilbert D."/>
            <person name="Gnerre S."/>
            <person name="Godfrey J."/>
            <person name="Good R."/>
            <person name="Gotea V."/>
            <person name="Gravely B."/>
            <person name="Greenberg A.J."/>
            <person name="Griffiths-Jones S."/>
            <person name="Gross S."/>
            <person name="Guigo R."/>
            <person name="Gustafson E.A."/>
            <person name="Haerty W."/>
            <person name="Hahn M.W."/>
            <person name="Halligan D.L."/>
            <person name="Halpern A.L."/>
            <person name="Halter G.M."/>
            <person name="Han M.V."/>
            <person name="Heger A."/>
            <person name="Hillier L."/>
            <person name="Hinrichs A.S."/>
            <person name="Holmes I."/>
            <person name="Hoskins R.A."/>
            <person name="Hubisz M.J."/>
            <person name="Hultmark D."/>
            <person name="Huntley M.A."/>
            <person name="Jaffe D.B."/>
            <person name="Jagadeeshan S."/>
            <person name="Jeck W.R."/>
            <person name="Johnson J."/>
            <person name="Jones C.D."/>
            <person name="Jordan W.C."/>
            <person name="Karpen G.H."/>
            <person name="Kataoka E."/>
            <person name="Keightley P.D."/>
            <person name="Kheradpour P."/>
            <person name="Kirkness E.F."/>
            <person name="Koerich L.B."/>
            <person name="Kristiansen K."/>
            <person name="Kudrna D."/>
            <person name="Kulathinal R.J."/>
            <person name="Kumar S."/>
            <person name="Kwok R."/>
            <person name="Lander E."/>
            <person name="Langley C.H."/>
            <person name="Lapoint R."/>
            <person name="Lazzaro B.P."/>
            <person name="Lee S.J."/>
            <person name="Levesque L."/>
            <person name="Li R."/>
            <person name="Lin C.F."/>
            <person name="Lin M.F."/>
            <person name="Lindblad-Toh K."/>
            <person name="Llopart A."/>
            <person name="Long M."/>
            <person name="Low L."/>
            <person name="Lozovsky E."/>
            <person name="Lu J."/>
            <person name="Luo M."/>
            <person name="Machado C.A."/>
            <person name="Makalowski W."/>
            <person name="Marzo M."/>
            <person name="Matsuda M."/>
            <person name="Matzkin L."/>
            <person name="McAllister B."/>
            <person name="McBride C.S."/>
            <person name="McKernan B."/>
            <person name="McKernan K."/>
            <person name="Mendez-Lago M."/>
            <person name="Minx P."/>
            <person name="Mollenhauer M.U."/>
            <person name="Montooth K."/>
            <person name="Mount S.M."/>
            <person name="Mu X."/>
            <person name="Myers E."/>
            <person name="Negre B."/>
            <person name="Newfeld S."/>
            <person name="Nielsen R."/>
            <person name="Noor M.A."/>
            <person name="O'Grady P."/>
            <person name="Pachter L."/>
            <person name="Papaceit M."/>
            <person name="Parisi M.J."/>
            <person name="Parisi M."/>
            <person name="Parts L."/>
            <person name="Pedersen J.S."/>
            <person name="Pesole G."/>
            <person name="Phillippy A.M."/>
            <person name="Ponting C.P."/>
            <person name="Pop M."/>
            <person name="Porcelli D."/>
            <person name="Powell J.R."/>
            <person name="Prohaska S."/>
            <person name="Pruitt K."/>
            <person name="Puig M."/>
            <person name="Quesneville H."/>
            <person name="Ram K.R."/>
            <person name="Rand D."/>
            <person name="Rasmussen M.D."/>
            <person name="Reed L.K."/>
            <person name="Reenan R."/>
            <person name="Reily A."/>
            <person name="Remington K.A."/>
            <person name="Rieger T.T."/>
            <person name="Ritchie M.G."/>
            <person name="Robin C."/>
            <person name="Rogers Y.H."/>
            <person name="Rohde C."/>
            <person name="Rozas J."/>
            <person name="Rubenfield M.J."/>
            <person name="Ruiz A."/>
            <person name="Russo S."/>
            <person name="Salzberg S.L."/>
            <person name="Sanchez-Gracia A."/>
            <person name="Saranga D.J."/>
            <person name="Sato H."/>
            <person name="Schaeffer S.W."/>
            <person name="Schatz M.C."/>
            <person name="Schlenke T."/>
            <person name="Schwartz R."/>
            <person name="Segarra C."/>
            <person name="Singh R.S."/>
            <person name="Sirot L."/>
            <person name="Sirota M."/>
            <person name="Sisneros N.B."/>
            <person name="Smith C.D."/>
            <person name="Smith T.F."/>
            <person name="Spieth J."/>
            <person name="Stage D.E."/>
            <person name="Stark A."/>
            <person name="Stephan W."/>
            <person name="Strausberg R.L."/>
            <person name="Strempel S."/>
            <person name="Sturgill D."/>
            <person name="Sutton G."/>
            <person name="Sutton G.G."/>
            <person name="Tao W."/>
            <person name="Teichmann S."/>
            <person name="Tobari Y.N."/>
            <person name="Tomimura Y."/>
            <person name="Tsolas J.M."/>
            <person name="Valente V.L."/>
            <person name="Venter E."/>
            <person name="Venter J.C."/>
            <person name="Vicario S."/>
            <person name="Vieira F.G."/>
            <person name="Vilella A.J."/>
            <person name="Villasante A."/>
            <person name="Walenz B."/>
            <person name="Wang J."/>
            <person name="Wasserman M."/>
            <person name="Watts T."/>
            <person name="Wilson D."/>
            <person name="Wilson R.K."/>
            <person name="Wing R.A."/>
            <person name="Wolfner M.F."/>
            <person name="Wong A."/>
            <person name="Wong G.K."/>
            <person name="Wu C.I."/>
            <person name="Wu G."/>
            <person name="Yamamoto D."/>
            <person name="Yang H.P."/>
            <person name="Yang S.P."/>
            <person name="Yorke J.A."/>
            <person name="Yoshida K."/>
            <person name="Zdobnov E."/>
            <person name="Zhang P."/>
            <person name="Zhang Y."/>
            <person name="Zimin A.V."/>
            <person name="Baldwin J."/>
            <person name="Abdouelleil A."/>
            <person name="Abdulkadir J."/>
            <person name="Abebe A."/>
            <person name="Abera B."/>
            <person name="Abreu J."/>
            <person name="Acer S.C."/>
            <person name="Aftuck L."/>
            <person name="Alexander A."/>
            <person name="An P."/>
            <person name="Anderson E."/>
            <person name="Anderson S."/>
            <person name="Arachi H."/>
            <person name="Azer M."/>
            <person name="Bachantsang P."/>
            <person name="Barry A."/>
            <person name="Bayul T."/>
            <person name="Berlin A."/>
            <person name="Bessette D."/>
            <person name="Bloom T."/>
            <person name="Blye J."/>
            <person name="Boguslavskiy L."/>
            <person name="Bonnet C."/>
            <person name="Boukhgalter B."/>
            <person name="Bourzgui I."/>
            <person name="Brown A."/>
            <person name="Cahill P."/>
            <person name="Channer S."/>
            <person name="Cheshatsang Y."/>
            <person name="Chuda L."/>
            <person name="Citroen M."/>
            <person name="Collymore A."/>
            <person name="Cooke P."/>
            <person name="Costello M."/>
            <person name="D'Aco K."/>
            <person name="Daza R."/>
            <person name="De Haan G."/>
            <person name="DeGray S."/>
            <person name="DeMaso C."/>
            <person name="Dhargay N."/>
            <person name="Dooley K."/>
            <person name="Dooley E."/>
            <person name="Doricent M."/>
            <person name="Dorje P."/>
            <person name="Dorjee K."/>
            <person name="Dupes A."/>
            <person name="Elong R."/>
            <person name="Falk J."/>
            <person name="Farina A."/>
            <person name="Faro S."/>
            <person name="Ferguson D."/>
            <person name="Fisher S."/>
            <person name="Foley C.D."/>
            <person name="Franke A."/>
            <person name="Friedrich D."/>
            <person name="Gadbois L."/>
            <person name="Gearin G."/>
            <person name="Gearin C.R."/>
            <person name="Giannoukos G."/>
            <person name="Goode T."/>
            <person name="Graham J."/>
            <person name="Grandbois E."/>
            <person name="Grewal S."/>
            <person name="Gyaltsen K."/>
            <person name="Hafez N."/>
            <person name="Hagos B."/>
            <person name="Hall J."/>
            <person name="Henson C."/>
            <person name="Hollinger A."/>
            <person name="Honan T."/>
            <person name="Huard M.D."/>
            <person name="Hughes L."/>
            <person name="Hurhula B."/>
            <person name="Husby M.E."/>
            <person name="Kamat A."/>
            <person name="Kanga B."/>
            <person name="Kashin S."/>
            <person name="Khazanovich D."/>
            <person name="Kisner P."/>
            <person name="Lance K."/>
            <person name="Lara M."/>
            <person name="Lee W."/>
            <person name="Lennon N."/>
            <person name="Letendre F."/>
            <person name="LeVine R."/>
            <person name="Lipovsky A."/>
            <person name="Liu X."/>
            <person name="Liu J."/>
            <person name="Liu S."/>
            <person name="Lokyitsang T."/>
            <person name="Lokyitsang Y."/>
            <person name="Lubonja R."/>
            <person name="Lui A."/>
            <person name="MacDonald P."/>
            <person name="Magnisalis V."/>
            <person name="Maru K."/>
            <person name="Matthews C."/>
            <person name="McCusker W."/>
            <person name="McDonough S."/>
            <person name="Mehta T."/>
            <person name="Meldrim J."/>
            <person name="Meneus L."/>
            <person name="Mihai O."/>
            <person name="Mihalev A."/>
            <person name="Mihova T."/>
            <person name="Mittelman R."/>
            <person name="Mlenga V."/>
            <person name="Montmayeur A."/>
            <person name="Mulrain L."/>
            <person name="Navidi A."/>
            <person name="Naylor J."/>
            <person name="Negash T."/>
            <person name="Nguyen T."/>
            <person name="Nguyen N."/>
            <person name="Nicol R."/>
            <person name="Norbu C."/>
            <person name="Norbu N."/>
            <person name="Novod N."/>
            <person name="O'Neill B."/>
            <person name="Osman S."/>
            <person name="Markiewicz E."/>
            <person name="Oyono O.L."/>
            <person name="Patti C."/>
            <person name="Phunkhang P."/>
            <person name="Pierre F."/>
            <person name="Priest M."/>
            <person name="Raghuraman S."/>
            <person name="Rege F."/>
            <person name="Reyes R."/>
            <person name="Rise C."/>
            <person name="Rogov P."/>
            <person name="Ross K."/>
            <person name="Ryan E."/>
            <person name="Settipalli S."/>
            <person name="Shea T."/>
            <person name="Sherpa N."/>
            <person name="Shi L."/>
            <person name="Shih D."/>
            <person name="Sparrow T."/>
            <person name="Spaulding J."/>
            <person name="Stalker J."/>
            <person name="Stange-Thomann N."/>
            <person name="Stavropoulos S."/>
            <person name="Stone C."/>
            <person name="Strader C."/>
            <person name="Tesfaye S."/>
            <person name="Thomson T."/>
            <person name="Thoulutsang Y."/>
            <person name="Thoulutsang D."/>
            <person name="Topham K."/>
            <person name="Topping I."/>
            <person name="Tsamla T."/>
            <person name="Vassiliev H."/>
            <person name="Vo A."/>
            <person name="Wangchuk T."/>
            <person name="Wangdi T."/>
            <person name="Weiand M."/>
            <person name="Wilkinson J."/>
            <person name="Wilson A."/>
            <person name="Yadav S."/>
            <person name="Young G."/>
            <person name="Yu Q."/>
            <person name="Zembek L."/>
            <person name="Zhong D."/>
            <person name="Zimmer A."/>
            <person name="Zwirko Z."/>
            <person name="Jaffe D.B."/>
            <person name="Alvarez P."/>
            <person name="Brockman W."/>
            <person name="Butler J."/>
            <person name="Chin C."/>
            <person name="Gnerre S."/>
            <person name="Grabherr M."/>
            <person name="Kleber M."/>
            <person name="Mauceli E."/>
            <person name="MacCallum I."/>
        </authorList>
    </citation>
    <scope>NUCLEOTIDE SEQUENCE [LARGE SCALE GENOMIC DNA]</scope>
    <source>
        <strain evidence="3">Tucson 15287-2541.00</strain>
    </source>
</reference>
<protein>
    <submittedName>
        <fullName evidence="2">GH17829</fullName>
    </submittedName>
</protein>
<keyword evidence="3" id="KW-1185">Reference proteome</keyword>
<evidence type="ECO:0000256" key="1">
    <source>
        <dbReference type="SAM" id="MobiDB-lite"/>
    </source>
</evidence>
<proteinExistence type="predicted"/>
<dbReference type="HOGENOM" id="CLU_2160956_0_0_1"/>
<sequence length="111" mass="12317">MRRQAATTTTQEEQQQEQEQVRETVARPETEAGSRRCYMPQQCGASQRGGGGGDGRRLENPYVRFAVSSIICFGFVRMDEHKDAGNQPARTKLIFCHTPAPIPTTATTSWG</sequence>
<organism evidence="3">
    <name type="scientific">Drosophila grimshawi</name>
    <name type="common">Hawaiian fruit fly</name>
    <name type="synonym">Idiomyia grimshawi</name>
    <dbReference type="NCBI Taxonomy" id="7222"/>
    <lineage>
        <taxon>Eukaryota</taxon>
        <taxon>Metazoa</taxon>
        <taxon>Ecdysozoa</taxon>
        <taxon>Arthropoda</taxon>
        <taxon>Hexapoda</taxon>
        <taxon>Insecta</taxon>
        <taxon>Pterygota</taxon>
        <taxon>Neoptera</taxon>
        <taxon>Endopterygota</taxon>
        <taxon>Diptera</taxon>
        <taxon>Brachycera</taxon>
        <taxon>Muscomorpha</taxon>
        <taxon>Ephydroidea</taxon>
        <taxon>Drosophilidae</taxon>
        <taxon>Drosophila</taxon>
        <taxon>Hawaiian Drosophila</taxon>
    </lineage>
</organism>
<feature type="compositionally biased region" description="Basic and acidic residues" evidence="1">
    <location>
        <begin position="19"/>
        <end position="34"/>
    </location>
</feature>
<feature type="region of interest" description="Disordered" evidence="1">
    <location>
        <begin position="1"/>
        <end position="59"/>
    </location>
</feature>
<dbReference type="Proteomes" id="UP000001070">
    <property type="component" value="Unassembled WGS sequence"/>
</dbReference>
<dbReference type="InParanoid" id="B4JWW3"/>